<comment type="caution">
    <text evidence="2">The sequence shown here is derived from an EMBL/GenBank/DDBJ whole genome shotgun (WGS) entry which is preliminary data.</text>
</comment>
<gene>
    <name evidence="2" type="ORF">ANCCAN_04702</name>
</gene>
<reference evidence="2 3" key="1">
    <citation type="submission" date="2014-10" db="EMBL/GenBank/DDBJ databases">
        <title>Draft genome of the hookworm Ancylostoma caninum.</title>
        <authorList>
            <person name="Mitreva M."/>
        </authorList>
    </citation>
    <scope>NUCLEOTIDE SEQUENCE [LARGE SCALE GENOMIC DNA]</scope>
    <source>
        <strain evidence="2 3">Baltimore</strain>
    </source>
</reference>
<dbReference type="EMBL" id="JOJR01000037">
    <property type="protein sequence ID" value="RCN49130.1"/>
    <property type="molecule type" value="Genomic_DNA"/>
</dbReference>
<keyword evidence="3" id="KW-1185">Reference proteome</keyword>
<protein>
    <submittedName>
        <fullName evidence="2">Uncharacterized protein</fullName>
    </submittedName>
</protein>
<dbReference type="Proteomes" id="UP000252519">
    <property type="component" value="Unassembled WGS sequence"/>
</dbReference>
<organism evidence="2 3">
    <name type="scientific">Ancylostoma caninum</name>
    <name type="common">Dog hookworm</name>
    <dbReference type="NCBI Taxonomy" id="29170"/>
    <lineage>
        <taxon>Eukaryota</taxon>
        <taxon>Metazoa</taxon>
        <taxon>Ecdysozoa</taxon>
        <taxon>Nematoda</taxon>
        <taxon>Chromadorea</taxon>
        <taxon>Rhabditida</taxon>
        <taxon>Rhabditina</taxon>
        <taxon>Rhabditomorpha</taxon>
        <taxon>Strongyloidea</taxon>
        <taxon>Ancylostomatidae</taxon>
        <taxon>Ancylostomatinae</taxon>
        <taxon>Ancylostoma</taxon>
    </lineage>
</organism>
<feature type="region of interest" description="Disordered" evidence="1">
    <location>
        <begin position="1"/>
        <end position="24"/>
    </location>
</feature>
<evidence type="ECO:0000313" key="2">
    <source>
        <dbReference type="EMBL" id="RCN49130.1"/>
    </source>
</evidence>
<dbReference type="AlphaFoldDB" id="A0A368H1K3"/>
<proteinExistence type="predicted"/>
<sequence length="52" mass="5686">MADTESDGGGSSTESSSVNGEVEHRRRIEKRLMGVPLFSLFSRIFLILAKSS</sequence>
<evidence type="ECO:0000313" key="3">
    <source>
        <dbReference type="Proteomes" id="UP000252519"/>
    </source>
</evidence>
<accession>A0A368H1K3</accession>
<evidence type="ECO:0000256" key="1">
    <source>
        <dbReference type="SAM" id="MobiDB-lite"/>
    </source>
</evidence>
<name>A0A368H1K3_ANCCA</name>